<dbReference type="RefSeq" id="WP_006926851.1">
    <property type="nucleotide sequence ID" value="NZ_CM001402.1"/>
</dbReference>
<dbReference type="OrthoDB" id="129807at2"/>
<keyword evidence="4" id="KW-1185">Reference proteome</keyword>
<dbReference type="Proteomes" id="UP000183868">
    <property type="component" value="Chromosome"/>
</dbReference>
<dbReference type="HOGENOM" id="CLU_2192138_0_0_0"/>
<dbReference type="Proteomes" id="UP000004671">
    <property type="component" value="Chromosome"/>
</dbReference>
<dbReference type="STRING" id="880073.Cabys_3108"/>
<keyword evidence="1" id="KW-0472">Membrane</keyword>
<keyword evidence="1" id="KW-0812">Transmembrane</keyword>
<dbReference type="EMBL" id="CM001402">
    <property type="protein sequence ID" value="EHO39952.1"/>
    <property type="molecule type" value="Genomic_DNA"/>
</dbReference>
<evidence type="ECO:0000313" key="5">
    <source>
        <dbReference type="Proteomes" id="UP000183868"/>
    </source>
</evidence>
<evidence type="ECO:0000313" key="2">
    <source>
        <dbReference type="EMBL" id="APF19856.1"/>
    </source>
</evidence>
<evidence type="ECO:0000313" key="3">
    <source>
        <dbReference type="EMBL" id="EHO39952.1"/>
    </source>
</evidence>
<dbReference type="AlphaFoldDB" id="H1XPN1"/>
<proteinExistence type="predicted"/>
<reference evidence="3 4" key="1">
    <citation type="submission" date="2011-09" db="EMBL/GenBank/DDBJ databases">
        <title>The permanent draft genome of Caldithrix abyssi DSM 13497.</title>
        <authorList>
            <consortium name="US DOE Joint Genome Institute (JGI-PGF)"/>
            <person name="Lucas S."/>
            <person name="Han J."/>
            <person name="Lapidus A."/>
            <person name="Bruce D."/>
            <person name="Goodwin L."/>
            <person name="Pitluck S."/>
            <person name="Peters L."/>
            <person name="Kyrpides N."/>
            <person name="Mavromatis K."/>
            <person name="Ivanova N."/>
            <person name="Mikhailova N."/>
            <person name="Chertkov O."/>
            <person name="Detter J.C."/>
            <person name="Tapia R."/>
            <person name="Han C."/>
            <person name="Land M."/>
            <person name="Hauser L."/>
            <person name="Markowitz V."/>
            <person name="Cheng J.-F."/>
            <person name="Hugenholtz P."/>
            <person name="Woyke T."/>
            <person name="Wu D."/>
            <person name="Spring S."/>
            <person name="Brambilla E."/>
            <person name="Klenk H.-P."/>
            <person name="Eisen J.A."/>
        </authorList>
    </citation>
    <scope>NUCLEOTIDE SEQUENCE [LARGE SCALE GENOMIC DNA]</scope>
    <source>
        <strain evidence="3 4">DSM 13497</strain>
    </source>
</reference>
<dbReference type="EMBL" id="CP018099">
    <property type="protein sequence ID" value="APF19856.1"/>
    <property type="molecule type" value="Genomic_DNA"/>
</dbReference>
<dbReference type="KEGG" id="caby:Cabys_3108"/>
<sequence>MQNNTGNGYEKSDANVNKIIAYTIMIMVLLGAIIVGVNEYFTYYSRQLEYDIILNKQSTELLELRAQEEQILNSYELLDYTKGIYRIPIERAMKILADEAYAKQKEEK</sequence>
<evidence type="ECO:0000313" key="4">
    <source>
        <dbReference type="Proteomes" id="UP000004671"/>
    </source>
</evidence>
<keyword evidence="1" id="KW-1133">Transmembrane helix</keyword>
<organism evidence="3 4">
    <name type="scientific">Caldithrix abyssi DSM 13497</name>
    <dbReference type="NCBI Taxonomy" id="880073"/>
    <lineage>
        <taxon>Bacteria</taxon>
        <taxon>Pseudomonadati</taxon>
        <taxon>Calditrichota</taxon>
        <taxon>Calditrichia</taxon>
        <taxon>Calditrichales</taxon>
        <taxon>Calditrichaceae</taxon>
        <taxon>Caldithrix</taxon>
    </lineage>
</organism>
<name>H1XPN1_CALAY</name>
<accession>H1XPN1</accession>
<reference evidence="2 5" key="2">
    <citation type="submission" date="2016-11" db="EMBL/GenBank/DDBJ databases">
        <title>Genomic analysis of Caldithrix abyssi and proposal of a novel bacterial phylum Caldithrichaeota.</title>
        <authorList>
            <person name="Kublanov I."/>
            <person name="Sigalova O."/>
            <person name="Gavrilov S."/>
            <person name="Lebedinsky A."/>
            <person name="Ivanova N."/>
            <person name="Daum C."/>
            <person name="Reddy T."/>
            <person name="Klenk H.P."/>
            <person name="Goker M."/>
            <person name="Reva O."/>
            <person name="Miroshnichenko M."/>
            <person name="Kyprides N."/>
            <person name="Woyke T."/>
            <person name="Gelfand M."/>
        </authorList>
    </citation>
    <scope>NUCLEOTIDE SEQUENCE [LARGE SCALE GENOMIC DNA]</scope>
    <source>
        <strain evidence="2 5">LF13</strain>
    </source>
</reference>
<protein>
    <submittedName>
        <fullName evidence="3">Uncharacterized protein</fullName>
    </submittedName>
</protein>
<dbReference type="PaxDb" id="880073-Calab_0306"/>
<dbReference type="InParanoid" id="H1XPN1"/>
<evidence type="ECO:0000256" key="1">
    <source>
        <dbReference type="SAM" id="Phobius"/>
    </source>
</evidence>
<gene>
    <name evidence="2" type="ORF">Cabys_3108</name>
    <name evidence="3" type="ORF">Calab_0306</name>
</gene>
<feature type="transmembrane region" description="Helical" evidence="1">
    <location>
        <begin position="20"/>
        <end position="41"/>
    </location>
</feature>